<gene>
    <name evidence="1" type="ORF">ACFPOF_23600</name>
</gene>
<dbReference type="RefSeq" id="WP_378137302.1">
    <property type="nucleotide sequence ID" value="NZ_JBHSMI010000030.1"/>
</dbReference>
<organism evidence="1 2">
    <name type="scientific">Cohnella soli</name>
    <dbReference type="NCBI Taxonomy" id="425005"/>
    <lineage>
        <taxon>Bacteria</taxon>
        <taxon>Bacillati</taxon>
        <taxon>Bacillota</taxon>
        <taxon>Bacilli</taxon>
        <taxon>Bacillales</taxon>
        <taxon>Paenibacillaceae</taxon>
        <taxon>Cohnella</taxon>
    </lineage>
</organism>
<dbReference type="EMBL" id="JBHSMI010000030">
    <property type="protein sequence ID" value="MFC5405741.1"/>
    <property type="molecule type" value="Genomic_DNA"/>
</dbReference>
<evidence type="ECO:0000313" key="1">
    <source>
        <dbReference type="EMBL" id="MFC5405741.1"/>
    </source>
</evidence>
<proteinExistence type="predicted"/>
<comment type="caution">
    <text evidence="1">The sequence shown here is derived from an EMBL/GenBank/DDBJ whole genome shotgun (WGS) entry which is preliminary data.</text>
</comment>
<keyword evidence="2" id="KW-1185">Reference proteome</keyword>
<dbReference type="Proteomes" id="UP001596113">
    <property type="component" value="Unassembled WGS sequence"/>
</dbReference>
<evidence type="ECO:0000313" key="2">
    <source>
        <dbReference type="Proteomes" id="UP001596113"/>
    </source>
</evidence>
<accession>A0ABW0HX51</accession>
<name>A0ABW0HX51_9BACL</name>
<reference evidence="2" key="1">
    <citation type="journal article" date="2019" name="Int. J. Syst. Evol. Microbiol.">
        <title>The Global Catalogue of Microorganisms (GCM) 10K type strain sequencing project: providing services to taxonomists for standard genome sequencing and annotation.</title>
        <authorList>
            <consortium name="The Broad Institute Genomics Platform"/>
            <consortium name="The Broad Institute Genome Sequencing Center for Infectious Disease"/>
            <person name="Wu L."/>
            <person name="Ma J."/>
        </authorList>
    </citation>
    <scope>NUCLEOTIDE SEQUENCE [LARGE SCALE GENOMIC DNA]</scope>
    <source>
        <strain evidence="2">CGMCC 1.18575</strain>
    </source>
</reference>
<protein>
    <submittedName>
        <fullName evidence="1">Uncharacterized protein</fullName>
    </submittedName>
</protein>
<sequence length="72" mass="8761">MTDEQLDRYRQDGTKVRIVRDALDINDVRGIVVAWDDDYVLIRRPNRKVVKIQRIYDMQPASEERRWELRES</sequence>